<dbReference type="PRINTS" id="PR00469">
    <property type="entry name" value="PNDRDTASEII"/>
</dbReference>
<dbReference type="Proteomes" id="UP000240527">
    <property type="component" value="Chromosome"/>
</dbReference>
<dbReference type="PANTHER" id="PTHR48105">
    <property type="entry name" value="THIOREDOXIN REDUCTASE 1-RELATED-RELATED"/>
    <property type="match status" value="1"/>
</dbReference>
<evidence type="ECO:0000256" key="3">
    <source>
        <dbReference type="ARBA" id="ARBA00023002"/>
    </source>
</evidence>
<keyword evidence="2" id="KW-0285">Flavoprotein</keyword>
<proteinExistence type="predicted"/>
<name>A0ABN5IWS6_9CAUL</name>
<dbReference type="InterPro" id="IPR036188">
    <property type="entry name" value="FAD/NAD-bd_sf"/>
</dbReference>
<evidence type="ECO:0000259" key="4">
    <source>
        <dbReference type="Pfam" id="PF07992"/>
    </source>
</evidence>
<keyword evidence="3" id="KW-0560">Oxidoreductase</keyword>
<dbReference type="RefSeq" id="WP_013080551.1">
    <property type="nucleotide sequence ID" value="NZ_CP027850.1"/>
</dbReference>
<feature type="domain" description="FAD/NAD(P)-binding" evidence="4">
    <location>
        <begin position="15"/>
        <end position="297"/>
    </location>
</feature>
<dbReference type="PRINTS" id="PR00368">
    <property type="entry name" value="FADPNR"/>
</dbReference>
<evidence type="ECO:0000313" key="5">
    <source>
        <dbReference type="EMBL" id="AVQ03533.1"/>
    </source>
</evidence>
<evidence type="ECO:0000313" key="6">
    <source>
        <dbReference type="Proteomes" id="UP000240527"/>
    </source>
</evidence>
<dbReference type="Pfam" id="PF07992">
    <property type="entry name" value="Pyr_redox_2"/>
    <property type="match status" value="1"/>
</dbReference>
<accession>A0ABN5IWS6</accession>
<dbReference type="InterPro" id="IPR023753">
    <property type="entry name" value="FAD/NAD-binding_dom"/>
</dbReference>
<sequence>MTPLASDRPAYDTPYDAIVVGAGPAGLTAATYLGRFHRKTLVLDGGMSRASWIPESHNTPGFPHGVGGEALLARLREQADRYGAQRRPGRARSLVRGADGFVLAFETEAPGEDADAPVIARAPFVLLATGVVDRLPAMEGVEDAIRAARVRLCPICDAYEATGQRIAVLGDSEHGAREAAFLTTYSADVTLLDLRPDAARQGDGVFARMPVALADITVGPNAVTIAAAGQAERTFDCLYLALGFDSQQTLARQAGAVLDADGRLTVNAHQQTSVEGLYAAGDVVRGLNQIAVATAEAAIAATDIHNQLRALTA</sequence>
<dbReference type="InterPro" id="IPR050097">
    <property type="entry name" value="Ferredoxin-NADP_redctase_2"/>
</dbReference>
<protein>
    <recommendedName>
        <fullName evidence="1">Thioredoxin reductase</fullName>
    </recommendedName>
</protein>
<evidence type="ECO:0000256" key="1">
    <source>
        <dbReference type="ARBA" id="ARBA00018719"/>
    </source>
</evidence>
<organism evidence="5 6">
    <name type="scientific">Caulobacter segnis</name>
    <dbReference type="NCBI Taxonomy" id="88688"/>
    <lineage>
        <taxon>Bacteria</taxon>
        <taxon>Pseudomonadati</taxon>
        <taxon>Pseudomonadota</taxon>
        <taxon>Alphaproteobacteria</taxon>
        <taxon>Caulobacterales</taxon>
        <taxon>Caulobacteraceae</taxon>
        <taxon>Caulobacter</taxon>
    </lineage>
</organism>
<gene>
    <name evidence="5" type="ORF">B7G68_17795</name>
</gene>
<evidence type="ECO:0000256" key="2">
    <source>
        <dbReference type="ARBA" id="ARBA00022630"/>
    </source>
</evidence>
<reference evidence="5 6" key="1">
    <citation type="journal article" date="2015" name="Biotechnol. Bioeng.">
        <title>Genome sequence and phenotypic characterization of Caulobacter segnis.</title>
        <authorList>
            <person name="Patel S."/>
            <person name="Fletcher B."/>
            <person name="Scott D.C."/>
            <person name="Ely B."/>
        </authorList>
    </citation>
    <scope>NUCLEOTIDE SEQUENCE [LARGE SCALE GENOMIC DNA]</scope>
    <source>
        <strain evidence="5 6">TK0059</strain>
    </source>
</reference>
<keyword evidence="6" id="KW-1185">Reference proteome</keyword>
<dbReference type="EMBL" id="CP027850">
    <property type="protein sequence ID" value="AVQ03533.1"/>
    <property type="molecule type" value="Genomic_DNA"/>
</dbReference>
<dbReference type="SUPFAM" id="SSF51905">
    <property type="entry name" value="FAD/NAD(P)-binding domain"/>
    <property type="match status" value="1"/>
</dbReference>
<dbReference type="Gene3D" id="3.50.50.60">
    <property type="entry name" value="FAD/NAD(P)-binding domain"/>
    <property type="match status" value="2"/>
</dbReference>